<name>A0ABT7FHH0_9RHOB</name>
<reference evidence="5 6" key="1">
    <citation type="submission" date="2023-05" db="EMBL/GenBank/DDBJ databases">
        <title>Sedimentitalea sp. nov. JM2-8.</title>
        <authorList>
            <person name="Huang J."/>
        </authorList>
    </citation>
    <scope>NUCLEOTIDE SEQUENCE [LARGE SCALE GENOMIC DNA]</scope>
    <source>
        <strain evidence="5 6">JM2-8</strain>
    </source>
</reference>
<protein>
    <submittedName>
        <fullName evidence="5">AMP-binding protein</fullName>
    </submittedName>
</protein>
<proteinExistence type="inferred from homology"/>
<dbReference type="PANTHER" id="PTHR43201:SF5">
    <property type="entry name" value="MEDIUM-CHAIN ACYL-COA LIGASE ACSF2, MITOCHONDRIAL"/>
    <property type="match status" value="1"/>
</dbReference>
<dbReference type="Proteomes" id="UP001227126">
    <property type="component" value="Unassembled WGS sequence"/>
</dbReference>
<dbReference type="InterPro" id="IPR042099">
    <property type="entry name" value="ANL_N_sf"/>
</dbReference>
<dbReference type="InterPro" id="IPR045851">
    <property type="entry name" value="AMP-bd_C_sf"/>
</dbReference>
<feature type="domain" description="AMP-binding enzyme C-terminal" evidence="4">
    <location>
        <begin position="399"/>
        <end position="474"/>
    </location>
</feature>
<comment type="similarity">
    <text evidence="1">Belongs to the ATP-dependent AMP-binding enzyme family.</text>
</comment>
<evidence type="ECO:0000259" key="3">
    <source>
        <dbReference type="Pfam" id="PF00501"/>
    </source>
</evidence>
<keyword evidence="2" id="KW-0436">Ligase</keyword>
<feature type="domain" description="AMP-dependent synthetase/ligase" evidence="3">
    <location>
        <begin position="29"/>
        <end position="349"/>
    </location>
</feature>
<evidence type="ECO:0000313" key="5">
    <source>
        <dbReference type="EMBL" id="MDK3074558.1"/>
    </source>
</evidence>
<dbReference type="SUPFAM" id="SSF56801">
    <property type="entry name" value="Acetyl-CoA synthetase-like"/>
    <property type="match status" value="1"/>
</dbReference>
<dbReference type="RefSeq" id="WP_284486489.1">
    <property type="nucleotide sequence ID" value="NZ_JASNJE010000021.1"/>
</dbReference>
<evidence type="ECO:0000313" key="6">
    <source>
        <dbReference type="Proteomes" id="UP001227126"/>
    </source>
</evidence>
<dbReference type="Pfam" id="PF00501">
    <property type="entry name" value="AMP-binding"/>
    <property type="match status" value="1"/>
</dbReference>
<dbReference type="PROSITE" id="PS00455">
    <property type="entry name" value="AMP_BINDING"/>
    <property type="match status" value="1"/>
</dbReference>
<dbReference type="InterPro" id="IPR000873">
    <property type="entry name" value="AMP-dep_synth/lig_dom"/>
</dbReference>
<comment type="caution">
    <text evidence="5">The sequence shown here is derived from an EMBL/GenBank/DDBJ whole genome shotgun (WGS) entry which is preliminary data.</text>
</comment>
<organism evidence="5 6">
    <name type="scientific">Sedimentitalea xiamensis</name>
    <dbReference type="NCBI Taxonomy" id="3050037"/>
    <lineage>
        <taxon>Bacteria</taxon>
        <taxon>Pseudomonadati</taxon>
        <taxon>Pseudomonadota</taxon>
        <taxon>Alphaproteobacteria</taxon>
        <taxon>Rhodobacterales</taxon>
        <taxon>Paracoccaceae</taxon>
        <taxon>Sedimentitalea</taxon>
    </lineage>
</organism>
<evidence type="ECO:0000256" key="2">
    <source>
        <dbReference type="ARBA" id="ARBA00022598"/>
    </source>
</evidence>
<evidence type="ECO:0000259" key="4">
    <source>
        <dbReference type="Pfam" id="PF13193"/>
    </source>
</evidence>
<dbReference type="Gene3D" id="3.30.300.30">
    <property type="match status" value="1"/>
</dbReference>
<gene>
    <name evidence="5" type="ORF">QO034_15780</name>
</gene>
<dbReference type="EMBL" id="JASNJE010000021">
    <property type="protein sequence ID" value="MDK3074558.1"/>
    <property type="molecule type" value="Genomic_DNA"/>
</dbReference>
<accession>A0ABT7FHH0</accession>
<sequence>MNDASNPQPPAGTAPDSFPQVTTVDAVISADRMAQRVAALRAGLAGYGFPPGSRVVLQLRDQVAALAAFYGALGTDLVLVPVHSTTPEPELRHILADSGAVALVRDTPSAAADLPGGVALLDTGDWAEAAAGIAAPPPDPAAPAVILYTSGTTGAPKGVVFSHADLLRIGREFPVLVLDLTARDVLLLPLELNSPIGVVLAICAQASGAGLAVVGRADPARVVATLQKARVSVMLGVPLLASMMLSATRDTPDPFPDLRHMVLGGNPVMTDLADRITTRFGCALSVVFAMTELIPGLILRDRAGQPDGAVGWPAPGLAAAILGPDGQPAAEGEIGELAVAGPQVTTGYWRQGRIEPLIGPDGWYRTGDLGYRTPDGGTVLVGRAKEVILTGGHTIYPVEVEQALERHPEVMRAALVGRPHRDFGEIPVAFVVRTPDSSLSESALIRWAKTQIRPAKCPRAVQFIDSMPMTGSGKIRKTALKTRTPDDRA</sequence>
<dbReference type="PANTHER" id="PTHR43201">
    <property type="entry name" value="ACYL-COA SYNTHETASE"/>
    <property type="match status" value="1"/>
</dbReference>
<dbReference type="Pfam" id="PF13193">
    <property type="entry name" value="AMP-binding_C"/>
    <property type="match status" value="1"/>
</dbReference>
<keyword evidence="6" id="KW-1185">Reference proteome</keyword>
<dbReference type="InterPro" id="IPR020845">
    <property type="entry name" value="AMP-binding_CS"/>
</dbReference>
<evidence type="ECO:0000256" key="1">
    <source>
        <dbReference type="ARBA" id="ARBA00006432"/>
    </source>
</evidence>
<dbReference type="InterPro" id="IPR025110">
    <property type="entry name" value="AMP-bd_C"/>
</dbReference>
<dbReference type="Gene3D" id="3.40.50.12780">
    <property type="entry name" value="N-terminal domain of ligase-like"/>
    <property type="match status" value="1"/>
</dbReference>